<keyword evidence="3" id="KW-1185">Reference proteome</keyword>
<evidence type="ECO:0000313" key="3">
    <source>
        <dbReference type="Proteomes" id="UP000054350"/>
    </source>
</evidence>
<evidence type="ECO:0000313" key="2">
    <source>
        <dbReference type="EMBL" id="KNE62625.1"/>
    </source>
</evidence>
<reference evidence="3" key="2">
    <citation type="submission" date="2009-11" db="EMBL/GenBank/DDBJ databases">
        <title>The Genome Sequence of Allomyces macrogynus strain ATCC 38327.</title>
        <authorList>
            <consortium name="The Broad Institute Genome Sequencing Platform"/>
            <person name="Russ C."/>
            <person name="Cuomo C."/>
            <person name="Shea T."/>
            <person name="Young S.K."/>
            <person name="Zeng Q."/>
            <person name="Koehrsen M."/>
            <person name="Haas B."/>
            <person name="Borodovsky M."/>
            <person name="Guigo R."/>
            <person name="Alvarado L."/>
            <person name="Berlin A."/>
            <person name="Borenstein D."/>
            <person name="Chen Z."/>
            <person name="Engels R."/>
            <person name="Freedman E."/>
            <person name="Gellesch M."/>
            <person name="Goldberg J."/>
            <person name="Griggs A."/>
            <person name="Gujja S."/>
            <person name="Heiman D."/>
            <person name="Hepburn T."/>
            <person name="Howarth C."/>
            <person name="Jen D."/>
            <person name="Larson L."/>
            <person name="Lewis B."/>
            <person name="Mehta T."/>
            <person name="Park D."/>
            <person name="Pearson M."/>
            <person name="Roberts A."/>
            <person name="Saif S."/>
            <person name="Shenoy N."/>
            <person name="Sisk P."/>
            <person name="Stolte C."/>
            <person name="Sykes S."/>
            <person name="Walk T."/>
            <person name="White J."/>
            <person name="Yandava C."/>
            <person name="Burger G."/>
            <person name="Gray M.W."/>
            <person name="Holland P.W.H."/>
            <person name="King N."/>
            <person name="Lang F.B.F."/>
            <person name="Roger A.J."/>
            <person name="Ruiz-Trillo I."/>
            <person name="Lander E."/>
            <person name="Nusbaum C."/>
        </authorList>
    </citation>
    <scope>NUCLEOTIDE SEQUENCE [LARGE SCALE GENOMIC DNA]</scope>
    <source>
        <strain evidence="3">ATCC 38327</strain>
    </source>
</reference>
<proteinExistence type="predicted"/>
<organism evidence="2 3">
    <name type="scientific">Allomyces macrogynus (strain ATCC 38327)</name>
    <name type="common">Allomyces javanicus var. macrogynus</name>
    <dbReference type="NCBI Taxonomy" id="578462"/>
    <lineage>
        <taxon>Eukaryota</taxon>
        <taxon>Fungi</taxon>
        <taxon>Fungi incertae sedis</taxon>
        <taxon>Blastocladiomycota</taxon>
        <taxon>Blastocladiomycetes</taxon>
        <taxon>Blastocladiales</taxon>
        <taxon>Blastocladiaceae</taxon>
        <taxon>Allomyces</taxon>
    </lineage>
</organism>
<dbReference type="VEuPathDB" id="FungiDB:AMAG_18895"/>
<feature type="compositionally biased region" description="Basic residues" evidence="1">
    <location>
        <begin position="146"/>
        <end position="157"/>
    </location>
</feature>
<evidence type="ECO:0000256" key="1">
    <source>
        <dbReference type="SAM" id="MobiDB-lite"/>
    </source>
</evidence>
<dbReference type="AlphaFoldDB" id="A0A0L0SJQ0"/>
<feature type="compositionally biased region" description="Basic and acidic residues" evidence="1">
    <location>
        <begin position="85"/>
        <end position="94"/>
    </location>
</feature>
<feature type="compositionally biased region" description="Low complexity" evidence="1">
    <location>
        <begin position="10"/>
        <end position="37"/>
    </location>
</feature>
<feature type="compositionally biased region" description="Pro residues" evidence="1">
    <location>
        <begin position="38"/>
        <end position="47"/>
    </location>
</feature>
<name>A0A0L0SJQ0_ALLM3</name>
<dbReference type="EMBL" id="GG745340">
    <property type="protein sequence ID" value="KNE62625.1"/>
    <property type="molecule type" value="Genomic_DNA"/>
</dbReference>
<accession>A0A0L0SJQ0</accession>
<feature type="compositionally biased region" description="Acidic residues" evidence="1">
    <location>
        <begin position="95"/>
        <end position="104"/>
    </location>
</feature>
<protein>
    <submittedName>
        <fullName evidence="2">Uncharacterized protein</fullName>
    </submittedName>
</protein>
<feature type="region of interest" description="Disordered" evidence="1">
    <location>
        <begin position="85"/>
        <end position="105"/>
    </location>
</feature>
<dbReference type="Proteomes" id="UP000054350">
    <property type="component" value="Unassembled WGS sequence"/>
</dbReference>
<feature type="compositionally biased region" description="Low complexity" evidence="1">
    <location>
        <begin position="129"/>
        <end position="145"/>
    </location>
</feature>
<feature type="region of interest" description="Disordered" evidence="1">
    <location>
        <begin position="1"/>
        <end position="57"/>
    </location>
</feature>
<sequence>MGLRNRTNSAPVPAAIPAPIQRMGTTTPTGSSSVTPVPGTPLNPPRVPRPKSALGSPRLKHAHLMADEDVSDRVLHELDRLGIAAAHDDHHDSETEYVDDDNEPPMEVYPGTRATTTAKIVEVVAEPAPAPAAAAKKSPKKMVVGRGKRRGLAAGRR</sequence>
<reference evidence="2 3" key="1">
    <citation type="submission" date="2009-11" db="EMBL/GenBank/DDBJ databases">
        <title>Annotation of Allomyces macrogynus ATCC 38327.</title>
        <authorList>
            <consortium name="The Broad Institute Genome Sequencing Platform"/>
            <person name="Russ C."/>
            <person name="Cuomo C."/>
            <person name="Burger G."/>
            <person name="Gray M.W."/>
            <person name="Holland P.W.H."/>
            <person name="King N."/>
            <person name="Lang F.B.F."/>
            <person name="Roger A.J."/>
            <person name="Ruiz-Trillo I."/>
            <person name="Young S.K."/>
            <person name="Zeng Q."/>
            <person name="Gargeya S."/>
            <person name="Fitzgerald M."/>
            <person name="Haas B."/>
            <person name="Abouelleil A."/>
            <person name="Alvarado L."/>
            <person name="Arachchi H.M."/>
            <person name="Berlin A."/>
            <person name="Chapman S.B."/>
            <person name="Gearin G."/>
            <person name="Goldberg J."/>
            <person name="Griggs A."/>
            <person name="Gujja S."/>
            <person name="Hansen M."/>
            <person name="Heiman D."/>
            <person name="Howarth C."/>
            <person name="Larimer J."/>
            <person name="Lui A."/>
            <person name="MacDonald P.J.P."/>
            <person name="McCowen C."/>
            <person name="Montmayeur A."/>
            <person name="Murphy C."/>
            <person name="Neiman D."/>
            <person name="Pearson M."/>
            <person name="Priest M."/>
            <person name="Roberts A."/>
            <person name="Saif S."/>
            <person name="Shea T."/>
            <person name="Sisk P."/>
            <person name="Stolte C."/>
            <person name="Sykes S."/>
            <person name="Wortman J."/>
            <person name="Nusbaum C."/>
            <person name="Birren B."/>
        </authorList>
    </citation>
    <scope>NUCLEOTIDE SEQUENCE [LARGE SCALE GENOMIC DNA]</scope>
    <source>
        <strain evidence="2 3">ATCC 38327</strain>
    </source>
</reference>
<feature type="region of interest" description="Disordered" evidence="1">
    <location>
        <begin position="129"/>
        <end position="157"/>
    </location>
</feature>
<gene>
    <name evidence="2" type="ORF">AMAG_18895</name>
</gene>